<dbReference type="PANTHER" id="PTHR30282:SF0">
    <property type="entry name" value="P-AMINOBENZOYL-GLUTAMATE TRANSPORT PROTEIN"/>
    <property type="match status" value="1"/>
</dbReference>
<dbReference type="EMBL" id="JBHRYB010000007">
    <property type="protein sequence ID" value="MFC3680365.1"/>
    <property type="molecule type" value="Genomic_DNA"/>
</dbReference>
<feature type="transmembrane region" description="Helical" evidence="1">
    <location>
        <begin position="266"/>
        <end position="290"/>
    </location>
</feature>
<evidence type="ECO:0000313" key="2">
    <source>
        <dbReference type="EMBL" id="MFC3680365.1"/>
    </source>
</evidence>
<organism evidence="2 3">
    <name type="scientific">Bacterioplanoides pacificum</name>
    <dbReference type="NCBI Taxonomy" id="1171596"/>
    <lineage>
        <taxon>Bacteria</taxon>
        <taxon>Pseudomonadati</taxon>
        <taxon>Pseudomonadota</taxon>
        <taxon>Gammaproteobacteria</taxon>
        <taxon>Oceanospirillales</taxon>
        <taxon>Oceanospirillaceae</taxon>
        <taxon>Bacterioplanoides</taxon>
    </lineage>
</organism>
<feature type="transmembrane region" description="Helical" evidence="1">
    <location>
        <begin position="388"/>
        <end position="408"/>
    </location>
</feature>
<feature type="transmembrane region" description="Helical" evidence="1">
    <location>
        <begin position="349"/>
        <end position="368"/>
    </location>
</feature>
<keyword evidence="1" id="KW-0812">Transmembrane</keyword>
<name>A0ABV7VSV0_9GAMM</name>
<dbReference type="PANTHER" id="PTHR30282">
    <property type="entry name" value="P-AMINOBENZOYL GLUTAMATE TRANSPORTER"/>
    <property type="match status" value="1"/>
</dbReference>
<feature type="transmembrane region" description="Helical" evidence="1">
    <location>
        <begin position="445"/>
        <end position="464"/>
    </location>
</feature>
<proteinExistence type="predicted"/>
<evidence type="ECO:0000313" key="3">
    <source>
        <dbReference type="Proteomes" id="UP001595722"/>
    </source>
</evidence>
<dbReference type="InterPro" id="IPR004697">
    <property type="entry name" value="AbgT"/>
</dbReference>
<dbReference type="Proteomes" id="UP001595722">
    <property type="component" value="Unassembled WGS sequence"/>
</dbReference>
<accession>A0ABV7VSV0</accession>
<keyword evidence="1" id="KW-1133">Transmembrane helix</keyword>
<evidence type="ECO:0000256" key="1">
    <source>
        <dbReference type="SAM" id="Phobius"/>
    </source>
</evidence>
<feature type="transmembrane region" description="Helical" evidence="1">
    <location>
        <begin position="119"/>
        <end position="143"/>
    </location>
</feature>
<feature type="transmembrane region" description="Helical" evidence="1">
    <location>
        <begin position="415"/>
        <end position="433"/>
    </location>
</feature>
<keyword evidence="3" id="KW-1185">Reference proteome</keyword>
<dbReference type="RefSeq" id="WP_376866303.1">
    <property type="nucleotide sequence ID" value="NZ_JBHRYB010000007.1"/>
</dbReference>
<feature type="transmembrane region" description="Helical" evidence="1">
    <location>
        <begin position="21"/>
        <end position="49"/>
    </location>
</feature>
<gene>
    <name evidence="2" type="ORF">ACFOMG_09680</name>
</gene>
<feature type="transmembrane region" description="Helical" evidence="1">
    <location>
        <begin position="476"/>
        <end position="501"/>
    </location>
</feature>
<comment type="caution">
    <text evidence="2">The sequence shown here is derived from an EMBL/GenBank/DDBJ whole genome shotgun (WGS) entry which is preliminary data.</text>
</comment>
<sequence>MDQYSFWQQFSQRIERWGNRLPAPVVLFIGLWFLVVVVSTLAAWLGWQVEHPATAELVSARPLFSEDGVVWMLSAAVNNFTGFAPVGPVIVVMLGLGIAERSGMLASWLQQLMRHLPGVGLTLAVVLTGILSSLAFDAGYVVVIPLSAVLFQLAGRSPLAGIAASFAAVSGGYSANLMMGPVDAILAGISSESAQLIDPQRQVTLAANYYFMAASTVFITLLISLVLHRWVEPGLPPANADGTASSSVSVATGGAESAVPASPGGLLSPAVVSALTALLLTLLLLASALWPAGWLAGDGGFLQSPLMRNLSVLVGLVFAVSGWLFGRLTGRYHNSHALVEDLEQTIRTLAPYLVLMFFAAQFVNAFGWSRLGLLVAVQGAALLQWLALPQALTLVMLIVLVGLINLLLGSASAKWSLLAPVLVPMLMLAGIAPEVTQVAYRVGDSSTNIITPLMPYFPLVLALLQKYRQDAGVGTLLAMMVPFSLVMLVGWSAFLAVWLVLGIPLGPG</sequence>
<reference evidence="3" key="1">
    <citation type="journal article" date="2019" name="Int. J. Syst. Evol. Microbiol.">
        <title>The Global Catalogue of Microorganisms (GCM) 10K type strain sequencing project: providing services to taxonomists for standard genome sequencing and annotation.</title>
        <authorList>
            <consortium name="The Broad Institute Genomics Platform"/>
            <consortium name="The Broad Institute Genome Sequencing Center for Infectious Disease"/>
            <person name="Wu L."/>
            <person name="Ma J."/>
        </authorList>
    </citation>
    <scope>NUCLEOTIDE SEQUENCE [LARGE SCALE GENOMIC DNA]</scope>
    <source>
        <strain evidence="3">KCTC 42424</strain>
    </source>
</reference>
<feature type="transmembrane region" description="Helical" evidence="1">
    <location>
        <begin position="69"/>
        <end position="98"/>
    </location>
</feature>
<dbReference type="Pfam" id="PF03806">
    <property type="entry name" value="ABG_transport"/>
    <property type="match status" value="1"/>
</dbReference>
<feature type="transmembrane region" description="Helical" evidence="1">
    <location>
        <begin position="310"/>
        <end position="328"/>
    </location>
</feature>
<protein>
    <submittedName>
        <fullName evidence="2">AbgT family transporter</fullName>
    </submittedName>
</protein>
<feature type="transmembrane region" description="Helical" evidence="1">
    <location>
        <begin position="209"/>
        <end position="227"/>
    </location>
</feature>
<keyword evidence="1" id="KW-0472">Membrane</keyword>